<feature type="domain" description="HD" evidence="1">
    <location>
        <begin position="68"/>
        <end position="156"/>
    </location>
</feature>
<comment type="caution">
    <text evidence="2">The sequence shown here is derived from an EMBL/GenBank/DDBJ whole genome shotgun (WGS) entry which is preliminary data.</text>
</comment>
<organism evidence="2 3">
    <name type="scientific">Desulfurella amilsii</name>
    <dbReference type="NCBI Taxonomy" id="1562698"/>
    <lineage>
        <taxon>Bacteria</taxon>
        <taxon>Pseudomonadati</taxon>
        <taxon>Campylobacterota</taxon>
        <taxon>Desulfurellia</taxon>
        <taxon>Desulfurellales</taxon>
        <taxon>Desulfurellaceae</taxon>
        <taxon>Desulfurella</taxon>
    </lineage>
</organism>
<proteinExistence type="predicted"/>
<dbReference type="GO" id="GO:0016787">
    <property type="term" value="F:hydrolase activity"/>
    <property type="evidence" value="ECO:0007669"/>
    <property type="project" value="UniProtKB-KW"/>
</dbReference>
<dbReference type="Pfam" id="PF01966">
    <property type="entry name" value="HD"/>
    <property type="match status" value="1"/>
</dbReference>
<dbReference type="InterPro" id="IPR003607">
    <property type="entry name" value="HD/PDEase_dom"/>
</dbReference>
<evidence type="ECO:0000259" key="1">
    <source>
        <dbReference type="Pfam" id="PF01966"/>
    </source>
</evidence>
<dbReference type="SUPFAM" id="SSF109604">
    <property type="entry name" value="HD-domain/PDEase-like"/>
    <property type="match status" value="1"/>
</dbReference>
<reference evidence="2 3" key="1">
    <citation type="journal article" date="2017" name="Front. Microbiol.">
        <title>Genome Sequence of Desulfurella amilsii Strain TR1 and Comparative Genomics of Desulfurellaceae Family.</title>
        <authorList>
            <person name="Florentino A.P."/>
            <person name="Stams A.J."/>
            <person name="Sanchez-Andrea I."/>
        </authorList>
    </citation>
    <scope>NUCLEOTIDE SEQUENCE [LARGE SCALE GENOMIC DNA]</scope>
    <source>
        <strain evidence="2 3">TR1</strain>
    </source>
</reference>
<dbReference type="EMBL" id="MDSU01000001">
    <property type="protein sequence ID" value="OSS42942.1"/>
    <property type="molecule type" value="Genomic_DNA"/>
</dbReference>
<name>A0A1X4XZH6_9BACT</name>
<dbReference type="RefSeq" id="WP_086032873.1">
    <property type="nucleotide sequence ID" value="NZ_MDSU01000001.1"/>
</dbReference>
<evidence type="ECO:0000313" key="2">
    <source>
        <dbReference type="EMBL" id="OSS42942.1"/>
    </source>
</evidence>
<dbReference type="STRING" id="1562698.DESAMIL20_50"/>
<dbReference type="OrthoDB" id="9797344at2"/>
<protein>
    <submittedName>
        <fullName evidence="2">Metal-dependent phosphohydrolase</fullName>
    </submittedName>
</protein>
<evidence type="ECO:0000313" key="3">
    <source>
        <dbReference type="Proteomes" id="UP000194141"/>
    </source>
</evidence>
<dbReference type="AlphaFoldDB" id="A0A1X4XZH6"/>
<dbReference type="InterPro" id="IPR006674">
    <property type="entry name" value="HD_domain"/>
</dbReference>
<accession>A0A1X4XZH6</accession>
<keyword evidence="3" id="KW-1185">Reference proteome</keyword>
<dbReference type="Proteomes" id="UP000194141">
    <property type="component" value="Unassembled WGS sequence"/>
</dbReference>
<sequence>MRELEDLSVGHVIKLKLWFDNYADNIIKDNFSKRQSLGLKRIHTHNVCKESLKIMQRYRKNQNCSLSSYIIALFHDVGRFEQYVKYNTFNDAVSKNHAELSIKIMMENDLLKNVNDYTKNIIIEAIENHNKAYLPKLNDHKLIFLSKVVRDADKIDIYRIITQNYISEKPNDAVNLELLASVDISENVYKNILNGQCVKYEDLKTITDLKILHLSWVYDINFIYTFERIKKEFYLEKIYNVLPKNKDTQLIYQKVRDFIVQKLKTMD</sequence>
<keyword evidence="2" id="KW-0378">Hydrolase</keyword>
<dbReference type="Gene3D" id="1.10.3210.10">
    <property type="entry name" value="Hypothetical protein af1432"/>
    <property type="match status" value="1"/>
</dbReference>
<gene>
    <name evidence="2" type="ORF">DESAMIL20_50</name>
</gene>
<dbReference type="CDD" id="cd00077">
    <property type="entry name" value="HDc"/>
    <property type="match status" value="1"/>
</dbReference>